<accession>A0A9X3SS95</accession>
<dbReference type="EMBL" id="JAPZVP010000011">
    <property type="protein sequence ID" value="MDA1360959.1"/>
    <property type="molecule type" value="Genomic_DNA"/>
</dbReference>
<dbReference type="Proteomes" id="UP001146067">
    <property type="component" value="Unassembled WGS sequence"/>
</dbReference>
<sequence>MLGAAVLVHGSAGSWKYFGFVLPQAWSVFALAVALVAGRRIPRTAMRWLRWSTLPGMILQQLAYMADHQRGDLLVLIAGPSAWNWPRTPPARLRGTWA</sequence>
<keyword evidence="1" id="KW-0812">Transmembrane</keyword>
<organism evidence="2 3">
    <name type="scientific">Glycomyces luteolus</name>
    <dbReference type="NCBI Taxonomy" id="2670330"/>
    <lineage>
        <taxon>Bacteria</taxon>
        <taxon>Bacillati</taxon>
        <taxon>Actinomycetota</taxon>
        <taxon>Actinomycetes</taxon>
        <taxon>Glycomycetales</taxon>
        <taxon>Glycomycetaceae</taxon>
        <taxon>Glycomyces</taxon>
    </lineage>
</organism>
<dbReference type="AlphaFoldDB" id="A0A9X3SS95"/>
<gene>
    <name evidence="2" type="ORF">O1R50_15110</name>
</gene>
<protein>
    <submittedName>
        <fullName evidence="2">Uncharacterized protein</fullName>
    </submittedName>
</protein>
<comment type="caution">
    <text evidence="2">The sequence shown here is derived from an EMBL/GenBank/DDBJ whole genome shotgun (WGS) entry which is preliminary data.</text>
</comment>
<evidence type="ECO:0000313" key="2">
    <source>
        <dbReference type="EMBL" id="MDA1360959.1"/>
    </source>
</evidence>
<reference evidence="2" key="1">
    <citation type="submission" date="2022-12" db="EMBL/GenBank/DDBJ databases">
        <title>Gycomyces niveus sp.nov.,a novel actinomycete isolated from soil in Shouguan.</title>
        <authorList>
            <person name="Yang X."/>
        </authorList>
    </citation>
    <scope>NUCLEOTIDE SEQUENCE</scope>
    <source>
        <strain evidence="2">NEAU-A15</strain>
    </source>
</reference>
<keyword evidence="1" id="KW-0472">Membrane</keyword>
<feature type="transmembrane region" description="Helical" evidence="1">
    <location>
        <begin position="17"/>
        <end position="37"/>
    </location>
</feature>
<dbReference type="RefSeq" id="WP_270110920.1">
    <property type="nucleotide sequence ID" value="NZ_JAPZVP010000011.1"/>
</dbReference>
<proteinExistence type="predicted"/>
<keyword evidence="3" id="KW-1185">Reference proteome</keyword>
<evidence type="ECO:0000256" key="1">
    <source>
        <dbReference type="SAM" id="Phobius"/>
    </source>
</evidence>
<keyword evidence="1" id="KW-1133">Transmembrane helix</keyword>
<evidence type="ECO:0000313" key="3">
    <source>
        <dbReference type="Proteomes" id="UP001146067"/>
    </source>
</evidence>
<name>A0A9X3SS95_9ACTN</name>